<dbReference type="InterPro" id="IPR050309">
    <property type="entry name" value="Type-B_Carboxylest/Lipase"/>
</dbReference>
<reference evidence="6" key="1">
    <citation type="submission" date="2025-08" db="UniProtKB">
        <authorList>
            <consortium name="RefSeq"/>
        </authorList>
    </citation>
    <scope>IDENTIFICATION</scope>
</reference>
<feature type="signal peptide" evidence="3">
    <location>
        <begin position="1"/>
        <end position="24"/>
    </location>
</feature>
<evidence type="ECO:0000259" key="4">
    <source>
        <dbReference type="Pfam" id="PF00135"/>
    </source>
</evidence>
<dbReference type="PANTHER" id="PTHR11559">
    <property type="entry name" value="CARBOXYLESTERASE"/>
    <property type="match status" value="1"/>
</dbReference>
<dbReference type="Gene3D" id="3.40.50.1820">
    <property type="entry name" value="alpha/beta hydrolase"/>
    <property type="match status" value="2"/>
</dbReference>
<keyword evidence="5" id="KW-1185">Reference proteome</keyword>
<sequence>MNFTAARCLLIGVIGVLVLQDSEAAPFSTTVVKTRLGPVRGLCEPAVNNQSYWSFRGIPYAKPPIGKLRFAKPEPLPYSENVIDATRFKASCPQASMFLAQSETASEDCLFLNVYTKDPASKMKKVLVWIHGGAFLVGSSFLYNPGSIVTSEDIIVVTVNYRLGILGFLSTEDNTSPGNYGLWDQILAIKWVKRNIAAFGGDPNDITIAGESAGGASVSILSISPVSKNLFTKVYSHSGFATSLFADYKDPKSDVITLSKKLGCYQSSSSSQDIIECLRNKPAASLIAELDLYKTSYVPRVDGELLPKLPMNLLTDQKYLHDIGFYDRDYFVALNNNENSVTGQRYYLAKETFYNQPNRTREQKDALWKQFVVTENVADRLKIENPNPNLVDYVSNWYEDRFVGQTGYPLLLTDVNFIIPAFDILNAASQNPLTRVWFLYFNYYPSYMRGTERGMVHALDIAYWFDVSLLSMNAFINAGAVDNFSDTDKELKKVYTSIVADFVQGQVNTNRWPQYEPDEGYYLEFNSHPLVMKQFARDKQNFWRSELPQKLSMISSRCSLFIQKTSFMNEHLDTYKNLEVFPNLVKALAMITSKCVPNHLKDNVTCLVSATEMLILQLVICLLLLQVSWAAPARTTIVRTRLGPVRGLRQLAANNQSYWSFRGIPYAKPPVGKLRFAKPEPLPYSNNVIDATKFGAACIQDSSYLSPTETMSEDCLFLNVFTKDLSEKSKKVLVWIHGGGFFLGSAFAYNPGSLVASENIIVVTVNYRLGNFGFLSTEDDASPGNYGLWDQILAIKWVKRNIAAFGGDPNDITIAGESAGGASVSILSISPVTKGLFSKVYSHSGFATSSFANYRDANSDAINIAKRLNCYEKSWSSIDIIECLRSKPASSLTPSFDLFRTTVAPCVDGDLIPKPPLKLINDQDYLQDVGFYDREYFVALNNNEKIVIAQKYFLVKNVIYSNNNGTKEDKDASLKKMTMGTSVADRFEMEDPSLKLVDLVSSWYEDRFIGQNSDLQILTDVNFIVPAFDILDAASQNPRTRVWFLYFNYYPSYLKGSERGMMHVLDVVYWFDAPLQSLLALYNTGTVNQFTEADDELKKIYSSIVADFLRGQVNTKRWPPYRPDDGYYLDFNSHPAVMQHLFRDTRRFWRNELPNKLSSLSSSKCQS</sequence>
<feature type="domain" description="Carboxylesterase type B" evidence="4">
    <location>
        <begin position="635"/>
        <end position="1149"/>
    </location>
</feature>
<dbReference type="InterPro" id="IPR002018">
    <property type="entry name" value="CarbesteraseB"/>
</dbReference>
<organism evidence="5 6">
    <name type="scientific">Biomphalaria glabrata</name>
    <name type="common">Bloodfluke planorb</name>
    <name type="synonym">Freshwater snail</name>
    <dbReference type="NCBI Taxonomy" id="6526"/>
    <lineage>
        <taxon>Eukaryota</taxon>
        <taxon>Metazoa</taxon>
        <taxon>Spiralia</taxon>
        <taxon>Lophotrochozoa</taxon>
        <taxon>Mollusca</taxon>
        <taxon>Gastropoda</taxon>
        <taxon>Heterobranchia</taxon>
        <taxon>Euthyneura</taxon>
        <taxon>Panpulmonata</taxon>
        <taxon>Hygrophila</taxon>
        <taxon>Lymnaeoidea</taxon>
        <taxon>Planorbidae</taxon>
        <taxon>Biomphalaria</taxon>
    </lineage>
</organism>
<dbReference type="InterPro" id="IPR019826">
    <property type="entry name" value="Carboxylesterase_B_AS"/>
</dbReference>
<dbReference type="Proteomes" id="UP001165740">
    <property type="component" value="Chromosome 3"/>
</dbReference>
<dbReference type="OMA" id="SFITHDF"/>
<dbReference type="Pfam" id="PF00135">
    <property type="entry name" value="COesterase"/>
    <property type="match status" value="2"/>
</dbReference>
<evidence type="ECO:0000313" key="5">
    <source>
        <dbReference type="Proteomes" id="UP001165740"/>
    </source>
</evidence>
<feature type="chain" id="PRO_5040854542" evidence="3">
    <location>
        <begin position="25"/>
        <end position="1167"/>
    </location>
</feature>
<dbReference type="SUPFAM" id="SSF53474">
    <property type="entry name" value="alpha/beta-Hydrolases"/>
    <property type="match status" value="2"/>
</dbReference>
<dbReference type="GO" id="GO:0016787">
    <property type="term" value="F:hydrolase activity"/>
    <property type="evidence" value="ECO:0007669"/>
    <property type="project" value="UniProtKB-KW"/>
</dbReference>
<evidence type="ECO:0000256" key="1">
    <source>
        <dbReference type="ARBA" id="ARBA00005964"/>
    </source>
</evidence>
<dbReference type="GeneID" id="106065066"/>
<comment type="similarity">
    <text evidence="1">Belongs to the type-B carboxylesterase/lipase family.</text>
</comment>
<dbReference type="RefSeq" id="XP_055878794.1">
    <property type="nucleotide sequence ID" value="XM_056022819.1"/>
</dbReference>
<evidence type="ECO:0000256" key="2">
    <source>
        <dbReference type="ARBA" id="ARBA00022801"/>
    </source>
</evidence>
<keyword evidence="3" id="KW-0732">Signal</keyword>
<evidence type="ECO:0000313" key="6">
    <source>
        <dbReference type="RefSeq" id="XP_055878794.1"/>
    </source>
</evidence>
<dbReference type="OrthoDB" id="3200163at2759"/>
<protein>
    <submittedName>
        <fullName evidence="6">Uncharacterized protein LOC106065066</fullName>
    </submittedName>
</protein>
<accession>A0A9W2ZV68</accession>
<keyword evidence="2" id="KW-0378">Hydrolase</keyword>
<dbReference type="InterPro" id="IPR029058">
    <property type="entry name" value="AB_hydrolase_fold"/>
</dbReference>
<dbReference type="PROSITE" id="PS00122">
    <property type="entry name" value="CARBOXYLESTERASE_B_1"/>
    <property type="match status" value="2"/>
</dbReference>
<gene>
    <name evidence="6" type="primary">LOC106065066</name>
</gene>
<evidence type="ECO:0000256" key="3">
    <source>
        <dbReference type="SAM" id="SignalP"/>
    </source>
</evidence>
<name>A0A9W2ZV68_BIOGL</name>
<dbReference type="AlphaFoldDB" id="A0A9W2ZV68"/>
<feature type="domain" description="Carboxylesterase type B" evidence="4">
    <location>
        <begin position="29"/>
        <end position="543"/>
    </location>
</feature>
<proteinExistence type="inferred from homology"/>